<evidence type="ECO:0000256" key="3">
    <source>
        <dbReference type="ARBA" id="ARBA00019694"/>
    </source>
</evidence>
<dbReference type="Pfam" id="PF11265">
    <property type="entry name" value="Med25_VWA"/>
    <property type="match status" value="1"/>
</dbReference>
<dbReference type="InterPro" id="IPR036465">
    <property type="entry name" value="vWFA_dom_sf"/>
</dbReference>
<evidence type="ECO:0000313" key="12">
    <source>
        <dbReference type="EnsemblMetazoa" id="MDOA011009-PA"/>
    </source>
</evidence>
<feature type="domain" description="Mediator complex subunit Med25 PTOV" evidence="10">
    <location>
        <begin position="472"/>
        <end position="620"/>
    </location>
</feature>
<name>A0A1I8N303_MUSDO</name>
<proteinExistence type="inferred from homology"/>
<keyword evidence="13" id="KW-1185">Reference proteome</keyword>
<dbReference type="InterPro" id="IPR021394">
    <property type="entry name" value="Med25_PTOV"/>
</dbReference>
<dbReference type="Pfam" id="PF11232">
    <property type="entry name" value="Med25"/>
    <property type="match status" value="1"/>
</dbReference>
<reference evidence="14" key="2">
    <citation type="submission" date="2025-04" db="UniProtKB">
        <authorList>
            <consortium name="RefSeq"/>
        </authorList>
    </citation>
    <scope>IDENTIFICATION</scope>
    <source>
        <strain evidence="14">Aabys</strain>
    </source>
</reference>
<dbReference type="STRING" id="7370.A0A1I8N303"/>
<dbReference type="GO" id="GO:0016592">
    <property type="term" value="C:mediator complex"/>
    <property type="evidence" value="ECO:0007669"/>
    <property type="project" value="TreeGrafter"/>
</dbReference>
<dbReference type="PANTHER" id="PTHR12433">
    <property type="entry name" value="MEDIATOR OF RNA POLYMERASE II TRANSCRIPTION SUBUNIT 25"/>
    <property type="match status" value="1"/>
</dbReference>
<dbReference type="AlphaFoldDB" id="A0A1I8N303"/>
<feature type="compositionally biased region" description="Low complexity" evidence="9">
    <location>
        <begin position="282"/>
        <end position="302"/>
    </location>
</feature>
<evidence type="ECO:0000256" key="9">
    <source>
        <dbReference type="SAM" id="MobiDB-lite"/>
    </source>
</evidence>
<evidence type="ECO:0000256" key="2">
    <source>
        <dbReference type="ARBA" id="ARBA00009102"/>
    </source>
</evidence>
<dbReference type="Gene3D" id="2.40.290.30">
    <property type="entry name" value="Mediator complex subunit 25, ACID domain"/>
    <property type="match status" value="1"/>
</dbReference>
<accession>A0A1I8N303</accession>
<dbReference type="eggNOG" id="ENOG502QRN5">
    <property type="taxonomic scope" value="Eukaryota"/>
</dbReference>
<evidence type="ECO:0000256" key="6">
    <source>
        <dbReference type="ARBA" id="ARBA00023163"/>
    </source>
</evidence>
<feature type="compositionally biased region" description="Polar residues" evidence="9">
    <location>
        <begin position="619"/>
        <end position="629"/>
    </location>
</feature>
<feature type="compositionally biased region" description="Low complexity" evidence="9">
    <location>
        <begin position="416"/>
        <end position="433"/>
    </location>
</feature>
<feature type="region of interest" description="Disordered" evidence="9">
    <location>
        <begin position="783"/>
        <end position="833"/>
    </location>
</feature>
<dbReference type="GO" id="GO:0005667">
    <property type="term" value="C:transcription regulator complex"/>
    <property type="evidence" value="ECO:0007669"/>
    <property type="project" value="TreeGrafter"/>
</dbReference>
<dbReference type="GO" id="GO:0045944">
    <property type="term" value="P:positive regulation of transcription by RNA polymerase II"/>
    <property type="evidence" value="ECO:0007669"/>
    <property type="project" value="TreeGrafter"/>
</dbReference>
<evidence type="ECO:0000256" key="1">
    <source>
        <dbReference type="ARBA" id="ARBA00004123"/>
    </source>
</evidence>
<feature type="region of interest" description="Disordered" evidence="9">
    <location>
        <begin position="416"/>
        <end position="447"/>
    </location>
</feature>
<evidence type="ECO:0000313" key="14">
    <source>
        <dbReference type="RefSeq" id="XP_005190085.1"/>
    </source>
</evidence>
<evidence type="ECO:0000313" key="13">
    <source>
        <dbReference type="Proteomes" id="UP001652621"/>
    </source>
</evidence>
<dbReference type="OrthoDB" id="7690434at2759"/>
<gene>
    <name evidence="12" type="primary">101896191</name>
    <name evidence="14" type="synonym">LOC101896191</name>
</gene>
<keyword evidence="4" id="KW-0805">Transcription regulation</keyword>
<reference evidence="12" key="1">
    <citation type="submission" date="2020-05" db="UniProtKB">
        <authorList>
            <consortium name="EnsemblMetazoa"/>
        </authorList>
    </citation>
    <scope>IDENTIFICATION</scope>
    <source>
        <strain evidence="12">Aabys</strain>
    </source>
</reference>
<dbReference type="VEuPathDB" id="VectorBase:MDOMA2_009242"/>
<evidence type="ECO:0000256" key="5">
    <source>
        <dbReference type="ARBA" id="ARBA00023159"/>
    </source>
</evidence>
<dbReference type="Proteomes" id="UP001652621">
    <property type="component" value="Unplaced"/>
</dbReference>
<comment type="similarity">
    <text evidence="2">Belongs to the Mediator complex subunit 25 family.</text>
</comment>
<keyword evidence="5" id="KW-0010">Activator</keyword>
<dbReference type="InterPro" id="IPR021419">
    <property type="entry name" value="Mediator_Med25_VWA"/>
</dbReference>
<evidence type="ECO:0000259" key="10">
    <source>
        <dbReference type="Pfam" id="PF11232"/>
    </source>
</evidence>
<dbReference type="KEGG" id="mde:101896191"/>
<dbReference type="VEuPathDB" id="VectorBase:MDOA011009"/>
<protein>
    <recommendedName>
        <fullName evidence="3">Mediator of RNA polymerase II transcription subunit 25</fullName>
    </recommendedName>
    <alternativeName>
        <fullName evidence="8">Mediator complex subunit 25</fullName>
    </alternativeName>
</protein>
<dbReference type="FunFam" id="2.40.290.30:FF:000002">
    <property type="entry name" value="Mediator of RNA polymerase II transcription subunit"/>
    <property type="match status" value="1"/>
</dbReference>
<feature type="compositionally biased region" description="Polar residues" evidence="9">
    <location>
        <begin position="369"/>
        <end position="389"/>
    </location>
</feature>
<evidence type="ECO:0000256" key="8">
    <source>
        <dbReference type="ARBA" id="ARBA00031958"/>
    </source>
</evidence>
<feature type="compositionally biased region" description="Low complexity" evidence="9">
    <location>
        <begin position="632"/>
        <end position="652"/>
    </location>
</feature>
<evidence type="ECO:0000259" key="11">
    <source>
        <dbReference type="Pfam" id="PF11265"/>
    </source>
</evidence>
<dbReference type="SUPFAM" id="SSF53300">
    <property type="entry name" value="vWA-like"/>
    <property type="match status" value="1"/>
</dbReference>
<dbReference type="PANTHER" id="PTHR12433:SF11">
    <property type="entry name" value="MEDIATOR OF RNA POLYMERASE II TRANSCRIPTION SUBUNIT 25"/>
    <property type="match status" value="1"/>
</dbReference>
<dbReference type="EnsemblMetazoa" id="MDOA011009-RA">
    <property type="protein sequence ID" value="MDOA011009-PA"/>
    <property type="gene ID" value="MDOA011009"/>
</dbReference>
<dbReference type="InterPro" id="IPR038196">
    <property type="entry name" value="Med25_PTOV_sf"/>
</dbReference>
<comment type="subcellular location">
    <subcellularLocation>
        <location evidence="1">Nucleus</location>
    </subcellularLocation>
</comment>
<feature type="compositionally biased region" description="Gly residues" evidence="9">
    <location>
        <begin position="794"/>
        <end position="809"/>
    </location>
</feature>
<organism evidence="12">
    <name type="scientific">Musca domestica</name>
    <name type="common">House fly</name>
    <dbReference type="NCBI Taxonomy" id="7370"/>
    <lineage>
        <taxon>Eukaryota</taxon>
        <taxon>Metazoa</taxon>
        <taxon>Ecdysozoa</taxon>
        <taxon>Arthropoda</taxon>
        <taxon>Hexapoda</taxon>
        <taxon>Insecta</taxon>
        <taxon>Pterygota</taxon>
        <taxon>Neoptera</taxon>
        <taxon>Endopterygota</taxon>
        <taxon>Diptera</taxon>
        <taxon>Brachycera</taxon>
        <taxon>Muscomorpha</taxon>
        <taxon>Muscoidea</taxon>
        <taxon>Muscidae</taxon>
        <taxon>Musca</taxon>
    </lineage>
</organism>
<feature type="region of interest" description="Disordered" evidence="9">
    <location>
        <begin position="278"/>
        <end position="311"/>
    </location>
</feature>
<feature type="region of interest" description="Disordered" evidence="9">
    <location>
        <begin position="619"/>
        <end position="686"/>
    </location>
</feature>
<feature type="domain" description="Mediator of RNA polymerase II transcription subunit 25 von Willebrand factor type A" evidence="11">
    <location>
        <begin position="6"/>
        <end position="219"/>
    </location>
</feature>
<sequence length="833" mass="92988">MDVDTLADVVFLVEGSSANGAYINELKTNYIVPTLEHFSQGPIEEREYLISERYSTQYCVVVYRTPANLLEPVCTTFGPYSSPQKVLDLFERLPLVGGGMESYANLAEGFATAHVCFDDMKEHRSGLRNEPTLNTQKHCILMCNSPPCLMPVMECWKYSGKTVEQLAALFHERKINLSIIAPRKIHVLFKIFMKADGDQPLAAKNYAKNIRHLVLLKGYHLKERPQSPNSAANAMVNQTNQVGGSNQVVQQQQQQQQAQQANVQQQQNQQNTGMQMDNSMGAVQQQQQQQNMQQQVAQMAAMSPNQQPGNTLNQQMLQQQQFNQNPNFQNQGNRWVFNPNQQQQQQPQTRPQFIGGPNVSGGPMVTPMGSVNQGMPGQNSALISQLSAPPNQNMNPMLQQQQQQIRMQMLNQQQMQQQLQQQQQQQNVMNPNMAVPGPGPNTQQQVSVANNQPNTSMANQQNQNKPKPTGMRDTIWSGTLEWVEKNKTDQQKITRTLQCTVTANIKDGEPEIKAVNWPSKLLMQLMPKHLVGIIGEQFLKESKMVVFKPQPCEALDALAKSMTTIFAGCVHFTTPANTPPCDIKVLILLYTADKNAFLGFIPNNQSLFVERLRKAIQQKQSMGMQQTATGGPPNNMQQQQQQQQQQQMQNPMAGQINTMGPGPGGINPQQQQQDPNQQQQQQQHQFNQYNPQQQMNMQMAGGPMNQQMMGGPPMGGGPDQMVGNNPMQQQMSMMQHQRMPMMAGGNPNQPQQQQMAPQQQMQRMVRPMMNNNNPGLRHLLQQQSTPGQQFRPQMGGGGPGGVPGMGGGMPNPNQMAGGPGGPSRPFDDNFDFM</sequence>
<feature type="region of interest" description="Disordered" evidence="9">
    <location>
        <begin position="340"/>
        <end position="391"/>
    </location>
</feature>
<feature type="compositionally biased region" description="Low complexity" evidence="9">
    <location>
        <begin position="666"/>
        <end position="686"/>
    </location>
</feature>
<evidence type="ECO:0000256" key="4">
    <source>
        <dbReference type="ARBA" id="ARBA00023015"/>
    </source>
</evidence>
<keyword evidence="6" id="KW-0804">Transcription</keyword>
<dbReference type="RefSeq" id="XP_005190085.1">
    <property type="nucleotide sequence ID" value="XM_005190028.3"/>
</dbReference>
<keyword evidence="7" id="KW-0539">Nucleus</keyword>
<evidence type="ECO:0000256" key="7">
    <source>
        <dbReference type="ARBA" id="ARBA00023242"/>
    </source>
</evidence>